<proteinExistence type="predicted"/>
<dbReference type="InterPro" id="IPR050620">
    <property type="entry name" value="Thioredoxin_H-type-like"/>
</dbReference>
<name>A0A1W6YKY1_9BORD</name>
<dbReference type="InterPro" id="IPR013766">
    <property type="entry name" value="Thioredoxin_domain"/>
</dbReference>
<dbReference type="EMBL" id="CP021108">
    <property type="protein sequence ID" value="ARP81193.1"/>
    <property type="molecule type" value="Genomic_DNA"/>
</dbReference>
<gene>
    <name evidence="2" type="ORF">CAL12_10300</name>
</gene>
<dbReference type="PROSITE" id="PS51352">
    <property type="entry name" value="THIOREDOXIN_2"/>
    <property type="match status" value="1"/>
</dbReference>
<protein>
    <submittedName>
        <fullName evidence="2">Thiol reductase thioredoxin</fullName>
    </submittedName>
</protein>
<dbReference type="SUPFAM" id="SSF52833">
    <property type="entry name" value="Thioredoxin-like"/>
    <property type="match status" value="1"/>
</dbReference>
<evidence type="ECO:0000313" key="3">
    <source>
        <dbReference type="Proteomes" id="UP000194151"/>
    </source>
</evidence>
<dbReference type="KEGG" id="bgv:CAL12_10300"/>
<accession>A0A1W6YKY1</accession>
<dbReference type="AlphaFoldDB" id="A0A1W6YKY1"/>
<keyword evidence="3" id="KW-1185">Reference proteome</keyword>
<dbReference type="Pfam" id="PF00085">
    <property type="entry name" value="Thioredoxin"/>
    <property type="match status" value="1"/>
</dbReference>
<dbReference type="Gene3D" id="3.40.30.10">
    <property type="entry name" value="Glutaredoxin"/>
    <property type="match status" value="1"/>
</dbReference>
<feature type="domain" description="Thioredoxin" evidence="1">
    <location>
        <begin position="1"/>
        <end position="108"/>
    </location>
</feature>
<sequence>MFQDFDPHRPEPARENVDAMKGAAVLEFGANWCPICQGTQPIIKAAMNRHADVQHIKVEDGKGKPLGRSYKVKLWPTLVFLQDGQEVARLVRPQDEADIENALAGLRTGG</sequence>
<reference evidence="2 3" key="1">
    <citation type="submission" date="2017-05" db="EMBL/GenBank/DDBJ databases">
        <title>Complete and WGS of Bordetella genogroups.</title>
        <authorList>
            <person name="Spilker T."/>
            <person name="LiPuma J."/>
        </authorList>
    </citation>
    <scope>NUCLEOTIDE SEQUENCE [LARGE SCALE GENOMIC DNA]</scope>
    <source>
        <strain evidence="2 3">AU19157</strain>
    </source>
</reference>
<dbReference type="PANTHER" id="PTHR10438:SF468">
    <property type="entry name" value="THIOREDOXIN-1-RELATED"/>
    <property type="match status" value="1"/>
</dbReference>
<dbReference type="Proteomes" id="UP000194151">
    <property type="component" value="Chromosome"/>
</dbReference>
<dbReference type="InterPro" id="IPR036249">
    <property type="entry name" value="Thioredoxin-like_sf"/>
</dbReference>
<dbReference type="RefSeq" id="WP_086064390.1">
    <property type="nucleotide sequence ID" value="NZ_CP021108.1"/>
</dbReference>
<dbReference type="STRING" id="1416806.CAL12_10300"/>
<evidence type="ECO:0000313" key="2">
    <source>
        <dbReference type="EMBL" id="ARP81193.1"/>
    </source>
</evidence>
<evidence type="ECO:0000259" key="1">
    <source>
        <dbReference type="PROSITE" id="PS51352"/>
    </source>
</evidence>
<dbReference type="CDD" id="cd02947">
    <property type="entry name" value="TRX_family"/>
    <property type="match status" value="1"/>
</dbReference>
<organism evidence="2 3">
    <name type="scientific">Bordetella genomosp. 8</name>
    <dbReference type="NCBI Taxonomy" id="1416806"/>
    <lineage>
        <taxon>Bacteria</taxon>
        <taxon>Pseudomonadati</taxon>
        <taxon>Pseudomonadota</taxon>
        <taxon>Betaproteobacteria</taxon>
        <taxon>Burkholderiales</taxon>
        <taxon>Alcaligenaceae</taxon>
        <taxon>Bordetella</taxon>
    </lineage>
</organism>
<dbReference type="PANTHER" id="PTHR10438">
    <property type="entry name" value="THIOREDOXIN"/>
    <property type="match status" value="1"/>
</dbReference>
<dbReference type="OrthoDB" id="215495at2"/>